<evidence type="ECO:0000256" key="4">
    <source>
        <dbReference type="SAM" id="Phobius"/>
    </source>
</evidence>
<evidence type="ECO:0000256" key="1">
    <source>
        <dbReference type="ARBA" id="ARBA00004257"/>
    </source>
</evidence>
<dbReference type="EMBL" id="VXIV02000023">
    <property type="protein sequence ID" value="KAF6041558.1"/>
    <property type="molecule type" value="Genomic_DNA"/>
</dbReference>
<evidence type="ECO:0000259" key="5">
    <source>
        <dbReference type="Pfam" id="PF07970"/>
    </source>
</evidence>
<keyword evidence="4" id="KW-0812">Transmembrane</keyword>
<proteinExistence type="inferred from homology"/>
<dbReference type="InterPro" id="IPR045888">
    <property type="entry name" value="Erv"/>
</dbReference>
<reference evidence="6" key="1">
    <citation type="submission" date="2020-06" db="EMBL/GenBank/DDBJ databases">
        <title>Draft genome of Bugula neritina, a colonial animal packing powerful symbionts and potential medicines.</title>
        <authorList>
            <person name="Rayko M."/>
        </authorList>
    </citation>
    <scope>NUCLEOTIDE SEQUENCE [LARGE SCALE GENOMIC DNA]</scope>
    <source>
        <strain evidence="6">Kwan_BN1</strain>
    </source>
</reference>
<comment type="subcellular location">
    <subcellularLocation>
        <location evidence="1">Golgi apparatus</location>
        <location evidence="1">cis-Golgi network membrane</location>
        <topology evidence="1">Multi-pass membrane protein</topology>
    </subcellularLocation>
</comment>
<dbReference type="Proteomes" id="UP000593567">
    <property type="component" value="Unassembled WGS sequence"/>
</dbReference>
<keyword evidence="7" id="KW-1185">Reference proteome</keyword>
<protein>
    <recommendedName>
        <fullName evidence="3">Endoplasmic reticulum-Golgi intermediate compartment protein 3</fullName>
    </recommendedName>
</protein>
<dbReference type="AlphaFoldDB" id="A0A7J7KU19"/>
<dbReference type="InterPro" id="IPR012936">
    <property type="entry name" value="Erv_C"/>
</dbReference>
<dbReference type="GO" id="GO:0030134">
    <property type="term" value="C:COPII-coated ER to Golgi transport vesicle"/>
    <property type="evidence" value="ECO:0007669"/>
    <property type="project" value="TreeGrafter"/>
</dbReference>
<keyword evidence="4" id="KW-0472">Membrane</keyword>
<dbReference type="GO" id="GO:0006890">
    <property type="term" value="P:retrograde vesicle-mediated transport, Golgi to endoplasmic reticulum"/>
    <property type="evidence" value="ECO:0007669"/>
    <property type="project" value="TreeGrafter"/>
</dbReference>
<name>A0A7J7KU19_BUGNE</name>
<evidence type="ECO:0000256" key="3">
    <source>
        <dbReference type="ARBA" id="ARBA00040493"/>
    </source>
</evidence>
<feature type="transmembrane region" description="Helical" evidence="4">
    <location>
        <begin position="69"/>
        <end position="90"/>
    </location>
</feature>
<dbReference type="GO" id="GO:0005789">
    <property type="term" value="C:endoplasmic reticulum membrane"/>
    <property type="evidence" value="ECO:0007669"/>
    <property type="project" value="TreeGrafter"/>
</dbReference>
<dbReference type="PANTHER" id="PTHR10984:SF25">
    <property type="entry name" value="ENDOPLASMIC RETICULUM-GOLGI INTERMEDIATE COMPARTMENT PROTEIN 3"/>
    <property type="match status" value="1"/>
</dbReference>
<dbReference type="OrthoDB" id="270930at2759"/>
<evidence type="ECO:0000256" key="2">
    <source>
        <dbReference type="ARBA" id="ARBA00005648"/>
    </source>
</evidence>
<sequence length="111" mass="12642">MMMYTYYVKVVPTVYTNVKGEELYTNQFSVTKHFKSVGMMSGETGLPGTFFIYEFSPMMVKYKEKRRSLFHFLTSLCAIIGGVFTVAGLIDAAIYHSVRSIQKKIELGKVN</sequence>
<organism evidence="6 7">
    <name type="scientific">Bugula neritina</name>
    <name type="common">Brown bryozoan</name>
    <name type="synonym">Sertularia neritina</name>
    <dbReference type="NCBI Taxonomy" id="10212"/>
    <lineage>
        <taxon>Eukaryota</taxon>
        <taxon>Metazoa</taxon>
        <taxon>Spiralia</taxon>
        <taxon>Lophotrochozoa</taxon>
        <taxon>Bryozoa</taxon>
        <taxon>Gymnolaemata</taxon>
        <taxon>Cheilostomatida</taxon>
        <taxon>Flustrina</taxon>
        <taxon>Buguloidea</taxon>
        <taxon>Bugulidae</taxon>
        <taxon>Bugula</taxon>
    </lineage>
</organism>
<comment type="similarity">
    <text evidence="2">Belongs to the ERGIC family.</text>
</comment>
<dbReference type="Pfam" id="PF07970">
    <property type="entry name" value="COPIIcoated_ERV"/>
    <property type="match status" value="1"/>
</dbReference>
<comment type="caution">
    <text evidence="6">The sequence shown here is derived from an EMBL/GenBank/DDBJ whole genome shotgun (WGS) entry which is preliminary data.</text>
</comment>
<feature type="domain" description="Endoplasmic reticulum vesicle transporter C-terminal" evidence="5">
    <location>
        <begin position="2"/>
        <end position="91"/>
    </location>
</feature>
<dbReference type="GO" id="GO:0006888">
    <property type="term" value="P:endoplasmic reticulum to Golgi vesicle-mediated transport"/>
    <property type="evidence" value="ECO:0007669"/>
    <property type="project" value="TreeGrafter"/>
</dbReference>
<keyword evidence="4" id="KW-1133">Transmembrane helix</keyword>
<dbReference type="PANTHER" id="PTHR10984">
    <property type="entry name" value="ENDOPLASMIC RETICULUM-GOLGI INTERMEDIATE COMPARTMENT PROTEIN"/>
    <property type="match status" value="1"/>
</dbReference>
<evidence type="ECO:0000313" key="6">
    <source>
        <dbReference type="EMBL" id="KAF6041558.1"/>
    </source>
</evidence>
<accession>A0A7J7KU19</accession>
<evidence type="ECO:0000313" key="7">
    <source>
        <dbReference type="Proteomes" id="UP000593567"/>
    </source>
</evidence>
<dbReference type="GO" id="GO:0000139">
    <property type="term" value="C:Golgi membrane"/>
    <property type="evidence" value="ECO:0007669"/>
    <property type="project" value="TreeGrafter"/>
</dbReference>
<gene>
    <name evidence="6" type="ORF">EB796_000133</name>
</gene>